<evidence type="ECO:0008006" key="3">
    <source>
        <dbReference type="Google" id="ProtNLM"/>
    </source>
</evidence>
<protein>
    <recommendedName>
        <fullName evidence="3">DUF3857 domain-containing protein</fullName>
    </recommendedName>
</protein>
<keyword evidence="2" id="KW-1185">Reference proteome</keyword>
<dbReference type="Proteomes" id="UP001593833">
    <property type="component" value="Unassembled WGS sequence"/>
</dbReference>
<evidence type="ECO:0000313" key="1">
    <source>
        <dbReference type="EMBL" id="MFC1572773.1"/>
    </source>
</evidence>
<evidence type="ECO:0000313" key="2">
    <source>
        <dbReference type="Proteomes" id="UP001593833"/>
    </source>
</evidence>
<sequence>MSFARRVAYEGFAGITILVLVFLLMAVTCSAAHSQSRDADAQRARVELTSGRVLEGYLRQIQNSLFLVQTSDALYEVSGEEIAAVNDTPGLPRSLGISRRLVRHEVYEVILPNGKIDRWSRSQTENRSLKVLTTVSNGASERELKMYETMEVYDNYGNRLEYNITPRPDSGFYKVTIELKVPIAPGESVGLTRRYKDFMETGRQGDVFTYQFSGAFPSDRIYYGKVRLPRGAEIQNVDPAPVVQYEHDGCQVLTWRRYYPKDERYPLRIVYRLPPEYQDARAGQG</sequence>
<comment type="caution">
    <text evidence="1">The sequence shown here is derived from an EMBL/GenBank/DDBJ whole genome shotgun (WGS) entry which is preliminary data.</text>
</comment>
<reference evidence="1 2" key="1">
    <citation type="submission" date="2024-09" db="EMBL/GenBank/DDBJ databases">
        <authorList>
            <person name="D'Angelo T."/>
        </authorList>
    </citation>
    <scope>NUCLEOTIDE SEQUENCE [LARGE SCALE GENOMIC DNA]</scope>
    <source>
        <strain evidence="1">SAG AM-320-E07</strain>
    </source>
</reference>
<accession>A0ABV6YKE0</accession>
<organism evidence="1 2">
    <name type="scientific">Eiseniibacteriota bacterium</name>
    <dbReference type="NCBI Taxonomy" id="2212470"/>
    <lineage>
        <taxon>Bacteria</taxon>
        <taxon>Candidatus Eiseniibacteriota</taxon>
    </lineage>
</organism>
<proteinExistence type="predicted"/>
<gene>
    <name evidence="1" type="ORF">ACFL6M_04155</name>
</gene>
<name>A0ABV6YKE0_UNCEI</name>
<dbReference type="EMBL" id="JBHPKH010000038">
    <property type="protein sequence ID" value="MFC1572773.1"/>
    <property type="molecule type" value="Genomic_DNA"/>
</dbReference>